<dbReference type="Proteomes" id="UP001597097">
    <property type="component" value="Unassembled WGS sequence"/>
</dbReference>
<accession>A0ABW4GPN2</accession>
<organism evidence="1 2">
    <name type="scientific">Nonomuraea guangzhouensis</name>
    <dbReference type="NCBI Taxonomy" id="1291555"/>
    <lineage>
        <taxon>Bacteria</taxon>
        <taxon>Bacillati</taxon>
        <taxon>Actinomycetota</taxon>
        <taxon>Actinomycetes</taxon>
        <taxon>Streptosporangiales</taxon>
        <taxon>Streptosporangiaceae</taxon>
        <taxon>Nonomuraea</taxon>
    </lineage>
</organism>
<proteinExistence type="predicted"/>
<keyword evidence="2" id="KW-1185">Reference proteome</keyword>
<evidence type="ECO:0000313" key="2">
    <source>
        <dbReference type="Proteomes" id="UP001597097"/>
    </source>
</evidence>
<dbReference type="EMBL" id="JBHUCM010000044">
    <property type="protein sequence ID" value="MFD1544605.1"/>
    <property type="molecule type" value="Genomic_DNA"/>
</dbReference>
<protein>
    <submittedName>
        <fullName evidence="1">Uncharacterized protein</fullName>
    </submittedName>
</protein>
<name>A0ABW4GPN2_9ACTN</name>
<evidence type="ECO:0000313" key="1">
    <source>
        <dbReference type="EMBL" id="MFD1544605.1"/>
    </source>
</evidence>
<sequence length="113" mass="12271">MVMALPSDESARIYDRVAIKRLGDALVDDTTGTSPVSHLEEAGGFPPNMRLGWGALGVIGFPLTQEHDKIVAAAEWKLGDMAQSLHGHRDELYTASGNVDTAEVENIENVRRI</sequence>
<reference evidence="2" key="1">
    <citation type="journal article" date="2019" name="Int. J. Syst. Evol. Microbiol.">
        <title>The Global Catalogue of Microorganisms (GCM) 10K type strain sequencing project: providing services to taxonomists for standard genome sequencing and annotation.</title>
        <authorList>
            <consortium name="The Broad Institute Genomics Platform"/>
            <consortium name="The Broad Institute Genome Sequencing Center for Infectious Disease"/>
            <person name="Wu L."/>
            <person name="Ma J."/>
        </authorList>
    </citation>
    <scope>NUCLEOTIDE SEQUENCE [LARGE SCALE GENOMIC DNA]</scope>
    <source>
        <strain evidence="2">CGMCC 1.15399</strain>
    </source>
</reference>
<dbReference type="RefSeq" id="WP_219529340.1">
    <property type="nucleotide sequence ID" value="NZ_JAHKRM010000006.1"/>
</dbReference>
<gene>
    <name evidence="1" type="ORF">ACFSJ0_46710</name>
</gene>
<comment type="caution">
    <text evidence="1">The sequence shown here is derived from an EMBL/GenBank/DDBJ whole genome shotgun (WGS) entry which is preliminary data.</text>
</comment>